<feature type="transmembrane region" description="Helical" evidence="1">
    <location>
        <begin position="306"/>
        <end position="326"/>
    </location>
</feature>
<dbReference type="EMBL" id="JOJP01000001">
    <property type="protein sequence ID" value="KEI72175.1"/>
    <property type="molecule type" value="Genomic_DNA"/>
</dbReference>
<dbReference type="RefSeq" id="WP_020583932.1">
    <property type="nucleotide sequence ID" value="NZ_JOJP01000001.1"/>
</dbReference>
<keyword evidence="1" id="KW-0812">Transmembrane</keyword>
<dbReference type="InterPro" id="IPR033881">
    <property type="entry name" value="vWA_BatA_type"/>
</dbReference>
<dbReference type="InterPro" id="IPR050768">
    <property type="entry name" value="UPF0353/GerABKA_families"/>
</dbReference>
<name>A0A081KDE9_9GAMM</name>
<organism evidence="3 4">
    <name type="scientific">Endozoicomonas elysicola</name>
    <dbReference type="NCBI Taxonomy" id="305900"/>
    <lineage>
        <taxon>Bacteria</taxon>
        <taxon>Pseudomonadati</taxon>
        <taxon>Pseudomonadota</taxon>
        <taxon>Gammaproteobacteria</taxon>
        <taxon>Oceanospirillales</taxon>
        <taxon>Endozoicomonadaceae</taxon>
        <taxon>Endozoicomonas</taxon>
    </lineage>
</organism>
<accession>A0A081KDE9</accession>
<dbReference type="InterPro" id="IPR002035">
    <property type="entry name" value="VWF_A"/>
</dbReference>
<dbReference type="eggNOG" id="COG2304">
    <property type="taxonomic scope" value="Bacteria"/>
</dbReference>
<dbReference type="PANTHER" id="PTHR22550:SF18">
    <property type="entry name" value="VWFA DOMAIN-CONTAINING PROTEIN"/>
    <property type="match status" value="1"/>
</dbReference>
<feature type="domain" description="VWFA" evidence="2">
    <location>
        <begin position="93"/>
        <end position="290"/>
    </location>
</feature>
<dbReference type="PROSITE" id="PS50234">
    <property type="entry name" value="VWFA"/>
    <property type="match status" value="1"/>
</dbReference>
<dbReference type="Gene3D" id="3.40.50.410">
    <property type="entry name" value="von Willebrand factor, type A domain"/>
    <property type="match status" value="1"/>
</dbReference>
<dbReference type="Pfam" id="PF00092">
    <property type="entry name" value="VWA"/>
    <property type="match status" value="1"/>
</dbReference>
<dbReference type="STRING" id="305900.GV64_16865"/>
<keyword evidence="4" id="KW-1185">Reference proteome</keyword>
<keyword evidence="1" id="KW-1133">Transmembrane helix</keyword>
<evidence type="ECO:0000259" key="2">
    <source>
        <dbReference type="PROSITE" id="PS50234"/>
    </source>
</evidence>
<dbReference type="CDD" id="cd01467">
    <property type="entry name" value="vWA_BatA_type"/>
    <property type="match status" value="1"/>
</dbReference>
<gene>
    <name evidence="3" type="ORF">GV64_16865</name>
</gene>
<protein>
    <submittedName>
        <fullName evidence="3">BatB protein</fullName>
    </submittedName>
</protein>
<comment type="caution">
    <text evidence="3">The sequence shown here is derived from an EMBL/GenBank/DDBJ whole genome shotgun (WGS) entry which is preliminary data.</text>
</comment>
<keyword evidence="1" id="KW-0472">Membrane</keyword>
<proteinExistence type="predicted"/>
<evidence type="ECO:0000256" key="1">
    <source>
        <dbReference type="SAM" id="Phobius"/>
    </source>
</evidence>
<dbReference type="SUPFAM" id="SSF53300">
    <property type="entry name" value="vWA-like"/>
    <property type="match status" value="1"/>
</dbReference>
<evidence type="ECO:0000313" key="3">
    <source>
        <dbReference type="EMBL" id="KEI72175.1"/>
    </source>
</evidence>
<dbReference type="InterPro" id="IPR036465">
    <property type="entry name" value="vWFA_dom_sf"/>
</dbReference>
<dbReference type="AlphaFoldDB" id="A0A081KDE9"/>
<dbReference type="SMART" id="SM00327">
    <property type="entry name" value="VWA"/>
    <property type="match status" value="1"/>
</dbReference>
<evidence type="ECO:0000313" key="4">
    <source>
        <dbReference type="Proteomes" id="UP000027997"/>
    </source>
</evidence>
<reference evidence="3 4" key="1">
    <citation type="submission" date="2014-06" db="EMBL/GenBank/DDBJ databases">
        <title>Whole Genome Sequences of Three Symbiotic Endozoicomonas Bacteria.</title>
        <authorList>
            <person name="Neave M.J."/>
            <person name="Apprill A."/>
            <person name="Voolstra C.R."/>
        </authorList>
    </citation>
    <scope>NUCLEOTIDE SEQUENCE [LARGE SCALE GENOMIC DNA]</scope>
    <source>
        <strain evidence="3 4">DSM 22380</strain>
    </source>
</reference>
<dbReference type="PANTHER" id="PTHR22550">
    <property type="entry name" value="SPORE GERMINATION PROTEIN"/>
    <property type="match status" value="1"/>
</dbReference>
<dbReference type="Proteomes" id="UP000027997">
    <property type="component" value="Unassembled WGS sequence"/>
</dbReference>
<sequence length="351" mass="39491">MLELEWPWILIALPLPLLVYRFIKPASDVTGSALHIPFYRELSSMIGEQKTEKTTPSKSQRILPWFIWMLLLLAASRPVWLGEPIEFQNTGRDLMMAVDLSGSMEINDMVLNGRQIDRLTATKSVMNDFIERRRGDRLGLILFGTQAYLQTPLTFDRQTVKTLMNESGIGMAGNKTAIGDALGLAVKHLRKRQEDSRVLILLTDGANTAGEISPLQAAQIAKEEQIKIYSIGLGADEMIERSFFGAHRVNPSADLDEKTLKEMAELTGGQYFRARNIEELNKIYALLDQLEPTIQEEETFRPSKDLFFWPLGLALLLSLIPAFMHISPGSAFTRPNADTRGSTEAKRRARL</sequence>